<dbReference type="AlphaFoldDB" id="A0A6G7KA07"/>
<sequence length="196" mass="22010">MLYKDPLMVIYQSEDLNTENITYTITEEELSLQIQQTHQSAILGELAGMTTEIIDMLNSDFLASVINLKEAIAIGALLITTAKKAIEKGKKVKLSDKAIGYVATTENQEAIVGNKEFLGTVGPYYIQDPNTTLDQLTNINISGLDRVSGVLIAFQFKEGNRIRITWEIYNNEMKKVLYWSTSHRADEQSPFLKSKL</sequence>
<accession>A0A6G7KA07</accession>
<dbReference type="KEGG" id="jar:G7057_06310"/>
<dbReference type="EMBL" id="CP049740">
    <property type="protein sequence ID" value="QII82086.1"/>
    <property type="molecule type" value="Genomic_DNA"/>
</dbReference>
<dbReference type="RefSeq" id="WP_166162125.1">
    <property type="nucleotide sequence ID" value="NZ_CP049740.1"/>
</dbReference>
<organism evidence="1 2">
    <name type="scientific">Jeotgalibaca arthritidis</name>
    <dbReference type="NCBI Taxonomy" id="1868794"/>
    <lineage>
        <taxon>Bacteria</taxon>
        <taxon>Bacillati</taxon>
        <taxon>Bacillota</taxon>
        <taxon>Bacilli</taxon>
        <taxon>Lactobacillales</taxon>
        <taxon>Carnobacteriaceae</taxon>
        <taxon>Jeotgalibaca</taxon>
    </lineage>
</organism>
<evidence type="ECO:0000313" key="2">
    <source>
        <dbReference type="Proteomes" id="UP000501451"/>
    </source>
</evidence>
<keyword evidence="2" id="KW-1185">Reference proteome</keyword>
<evidence type="ECO:0000313" key="1">
    <source>
        <dbReference type="EMBL" id="QII82086.1"/>
    </source>
</evidence>
<proteinExistence type="predicted"/>
<name>A0A6G7KA07_9LACT</name>
<gene>
    <name evidence="1" type="ORF">G7057_06310</name>
</gene>
<protein>
    <submittedName>
        <fullName evidence="1">Uncharacterized protein</fullName>
    </submittedName>
</protein>
<reference evidence="1 2" key="1">
    <citation type="journal article" date="2017" name="Int. J. Syst. Evol. Microbiol.">
        <title>Jeotgalibaca porci sp. nov. and Jeotgalibaca arthritidis sp. nov., isolated from pigs, and emended description of the genus Jeotgalibaca.</title>
        <authorList>
            <person name="Zamora L."/>
            <person name="Perez-Sancho M."/>
            <person name="Dominguez L."/>
            <person name="Fernandez-Garayzabal J.F."/>
            <person name="Vela A.I."/>
        </authorList>
    </citation>
    <scope>NUCLEOTIDE SEQUENCE [LARGE SCALE GENOMIC DNA]</scope>
    <source>
        <strain evidence="1 2">CECT 9157</strain>
    </source>
</reference>
<dbReference type="Proteomes" id="UP000501451">
    <property type="component" value="Chromosome"/>
</dbReference>